<reference evidence="2" key="1">
    <citation type="submission" date="2020-07" db="EMBL/GenBank/DDBJ databases">
        <title>Multicomponent nature underlies the extraordinary mechanical properties of spider dragline silk.</title>
        <authorList>
            <person name="Kono N."/>
            <person name="Nakamura H."/>
            <person name="Mori M."/>
            <person name="Yoshida Y."/>
            <person name="Ohtoshi R."/>
            <person name="Malay A.D."/>
            <person name="Moran D.A.P."/>
            <person name="Tomita M."/>
            <person name="Numata K."/>
            <person name="Arakawa K."/>
        </authorList>
    </citation>
    <scope>NUCLEOTIDE SEQUENCE</scope>
</reference>
<feature type="domain" description="Pre-C2HC" evidence="1">
    <location>
        <begin position="10"/>
        <end position="71"/>
    </location>
</feature>
<evidence type="ECO:0000259" key="1">
    <source>
        <dbReference type="Pfam" id="PF07530"/>
    </source>
</evidence>
<evidence type="ECO:0000313" key="2">
    <source>
        <dbReference type="EMBL" id="GFQ72147.1"/>
    </source>
</evidence>
<dbReference type="AlphaFoldDB" id="A0A8X6F7G6"/>
<dbReference type="InterPro" id="IPR006579">
    <property type="entry name" value="Pre_C2HC_dom"/>
</dbReference>
<dbReference type="Proteomes" id="UP000887116">
    <property type="component" value="Unassembled WGS sequence"/>
</dbReference>
<name>A0A8X6F7G6_TRICU</name>
<dbReference type="OrthoDB" id="8123891at2759"/>
<dbReference type="Pfam" id="PF07530">
    <property type="entry name" value="PRE_C2HC"/>
    <property type="match status" value="1"/>
</dbReference>
<organism evidence="2 3">
    <name type="scientific">Trichonephila clavata</name>
    <name type="common">Joro spider</name>
    <name type="synonym">Nephila clavata</name>
    <dbReference type="NCBI Taxonomy" id="2740835"/>
    <lineage>
        <taxon>Eukaryota</taxon>
        <taxon>Metazoa</taxon>
        <taxon>Ecdysozoa</taxon>
        <taxon>Arthropoda</taxon>
        <taxon>Chelicerata</taxon>
        <taxon>Arachnida</taxon>
        <taxon>Araneae</taxon>
        <taxon>Araneomorphae</taxon>
        <taxon>Entelegynae</taxon>
        <taxon>Araneoidea</taxon>
        <taxon>Nephilidae</taxon>
        <taxon>Trichonephila</taxon>
    </lineage>
</organism>
<gene>
    <name evidence="2" type="ORF">TNCT_466471</name>
</gene>
<sequence length="96" mass="10931">MPVDMPIPDIVEDLHNLSIIVNECKIMTNRKTGLPMPLFLLILPKTEDNKNIFNISELCFMKIKPEVLKKNMALHSVFAARVSSIVPSFQQETHNV</sequence>
<keyword evidence="3" id="KW-1185">Reference proteome</keyword>
<comment type="caution">
    <text evidence="2">The sequence shown here is derived from an EMBL/GenBank/DDBJ whole genome shotgun (WGS) entry which is preliminary data.</text>
</comment>
<dbReference type="EMBL" id="BMAO01001286">
    <property type="protein sequence ID" value="GFQ72147.1"/>
    <property type="molecule type" value="Genomic_DNA"/>
</dbReference>
<evidence type="ECO:0000313" key="3">
    <source>
        <dbReference type="Proteomes" id="UP000887116"/>
    </source>
</evidence>
<proteinExistence type="predicted"/>
<protein>
    <recommendedName>
        <fullName evidence="1">Pre-C2HC domain-containing protein</fullName>
    </recommendedName>
</protein>
<accession>A0A8X6F7G6</accession>